<accession>A0AAE8L102</accession>
<reference evidence="1 2" key="1">
    <citation type="submission" date="2016-10" db="EMBL/GenBank/DDBJ databases">
        <authorList>
            <person name="Varghese N."/>
            <person name="Submissions S."/>
        </authorList>
    </citation>
    <scope>NUCLEOTIDE SEQUENCE [LARGE SCALE GENOMIC DNA]</scope>
    <source>
        <strain evidence="1 2">BS2777</strain>
    </source>
</reference>
<proteinExistence type="predicted"/>
<dbReference type="Proteomes" id="UP000182085">
    <property type="component" value="Chromosome I"/>
</dbReference>
<dbReference type="RefSeq" id="WP_331716807.1">
    <property type="nucleotide sequence ID" value="NZ_BAAAEG010000001.1"/>
</dbReference>
<sequence>MGELRTVTNLIFHHEPHLLPPPSKNVIPVLMYGTRPPARGTCSIGGPVRAEVRRLGAPVSRVGFDLLTIAMAITAADTFVDKAEADDGWARDLRLSIPIADPDLWKPAIPLLQRTLHFLSGDTWDITLLPDGPRQLPSQKRGHITVMAGHDCVSLFSGGMDSGIGALDLLASGRRPLLISHSYRGDSEKQIAIRGQLPINVSRFAAVANPISWLGTQTDVQMRTRSFNFLAYGTLVASTLAQLRVAGPPVELFVPENGLIALNPPMTRRRIGALSTRTTHPYYLGLFQQILDMVGLPVKIANPYSLKTKGEMLLECLDQATLGKLVSDTVSCGKWKRTHVQCGKCVPCIIRRASFHAARMVDATTYGSKGQDLASVMSDRAARDDLMAMILAAKRLPHVDVRRWVPQAGPLPTERKERDALISIADRGMKEVGAYLATLGLL</sequence>
<evidence type="ECO:0000313" key="2">
    <source>
        <dbReference type="Proteomes" id="UP000182085"/>
    </source>
</evidence>
<dbReference type="InterPro" id="IPR014729">
    <property type="entry name" value="Rossmann-like_a/b/a_fold"/>
</dbReference>
<name>A0AAE8L102_9PSED</name>
<organism evidence="1 2">
    <name type="scientific">Pseudomonas rhodesiae</name>
    <dbReference type="NCBI Taxonomy" id="76760"/>
    <lineage>
        <taxon>Bacteria</taxon>
        <taxon>Pseudomonadati</taxon>
        <taxon>Pseudomonadota</taxon>
        <taxon>Gammaproteobacteria</taxon>
        <taxon>Pseudomonadales</taxon>
        <taxon>Pseudomonadaceae</taxon>
        <taxon>Pseudomonas</taxon>
    </lineage>
</organism>
<keyword evidence="2" id="KW-1185">Reference proteome</keyword>
<dbReference type="SUPFAM" id="SSF52402">
    <property type="entry name" value="Adenine nucleotide alpha hydrolases-like"/>
    <property type="match status" value="1"/>
</dbReference>
<dbReference type="Gene3D" id="3.40.50.620">
    <property type="entry name" value="HUPs"/>
    <property type="match status" value="1"/>
</dbReference>
<evidence type="ECO:0000313" key="1">
    <source>
        <dbReference type="EMBL" id="SDV13857.1"/>
    </source>
</evidence>
<dbReference type="AlphaFoldDB" id="A0AAE8L102"/>
<gene>
    <name evidence="1" type="ORF">SAMN04490209_4166</name>
</gene>
<protein>
    <submittedName>
        <fullName evidence="1">7-cyano-7-deazaguanine synthase (Queuosine biosynthesis)</fullName>
    </submittedName>
</protein>
<dbReference type="NCBIfam" id="NF041925">
    <property type="entry name" value="QatC"/>
    <property type="match status" value="1"/>
</dbReference>
<dbReference type="EMBL" id="LT629801">
    <property type="protein sequence ID" value="SDV13857.1"/>
    <property type="molecule type" value="Genomic_DNA"/>
</dbReference>
<dbReference type="InterPro" id="IPR049676">
    <property type="entry name" value="QatC"/>
</dbReference>